<dbReference type="EMBL" id="CALTRL010005963">
    <property type="protein sequence ID" value="CAH7688208.1"/>
    <property type="molecule type" value="Genomic_DNA"/>
</dbReference>
<feature type="compositionally biased region" description="Basic and acidic residues" evidence="7">
    <location>
        <begin position="31"/>
        <end position="45"/>
    </location>
</feature>
<keyword evidence="5" id="KW-0508">mRNA splicing</keyword>
<feature type="compositionally biased region" description="Basic and acidic residues" evidence="7">
    <location>
        <begin position="107"/>
        <end position="122"/>
    </location>
</feature>
<reference evidence="9" key="1">
    <citation type="submission" date="2022-06" db="EMBL/GenBank/DDBJ databases">
        <authorList>
            <consortium name="SYNGENTA / RWTH Aachen University"/>
        </authorList>
    </citation>
    <scope>NUCLEOTIDE SEQUENCE</scope>
</reference>
<comment type="caution">
    <text evidence="9">The sequence shown here is derived from an EMBL/GenBank/DDBJ whole genome shotgun (WGS) entry which is preliminary data.</text>
</comment>
<comment type="similarity">
    <text evidence="2">Belongs to the TFP11/STIP family.</text>
</comment>
<dbReference type="Pfam" id="PF07842">
    <property type="entry name" value="GCFC"/>
    <property type="match status" value="1"/>
</dbReference>
<keyword evidence="6" id="KW-0539">Nucleus</keyword>
<evidence type="ECO:0000256" key="3">
    <source>
        <dbReference type="ARBA" id="ARBA00022664"/>
    </source>
</evidence>
<feature type="region of interest" description="Disordered" evidence="7">
    <location>
        <begin position="1"/>
        <end position="261"/>
    </location>
</feature>
<keyword evidence="3" id="KW-0507">mRNA processing</keyword>
<dbReference type="GO" id="GO:0000390">
    <property type="term" value="P:spliceosomal complex disassembly"/>
    <property type="evidence" value="ECO:0007669"/>
    <property type="project" value="InterPro"/>
</dbReference>
<dbReference type="InterPro" id="IPR045211">
    <property type="entry name" value="TFP11/STIP/Ntr1"/>
</dbReference>
<dbReference type="InterPro" id="IPR022783">
    <property type="entry name" value="GCFC_dom"/>
</dbReference>
<keyword evidence="4" id="KW-0747">Spliceosome</keyword>
<evidence type="ECO:0000259" key="8">
    <source>
        <dbReference type="PROSITE" id="PS50174"/>
    </source>
</evidence>
<evidence type="ECO:0000256" key="1">
    <source>
        <dbReference type="ARBA" id="ARBA00004123"/>
    </source>
</evidence>
<feature type="compositionally biased region" description="Polar residues" evidence="7">
    <location>
        <begin position="192"/>
        <end position="216"/>
    </location>
</feature>
<dbReference type="AlphaFoldDB" id="A0AAV0BNH2"/>
<protein>
    <submittedName>
        <fullName evidence="9">GC-rich sequence DNA-binding factor-like protein-domain-containing protein</fullName>
    </submittedName>
</protein>
<dbReference type="SMART" id="SM00443">
    <property type="entry name" value="G_patch"/>
    <property type="match status" value="1"/>
</dbReference>
<dbReference type="Proteomes" id="UP001153365">
    <property type="component" value="Unassembled WGS sequence"/>
</dbReference>
<dbReference type="GO" id="GO:0003677">
    <property type="term" value="F:DNA binding"/>
    <property type="evidence" value="ECO:0007669"/>
    <property type="project" value="UniProtKB-KW"/>
</dbReference>
<feature type="compositionally biased region" description="Basic residues" evidence="7">
    <location>
        <begin position="46"/>
        <end position="56"/>
    </location>
</feature>
<gene>
    <name evidence="9" type="ORF">PPACK8108_LOCUS23142</name>
</gene>
<dbReference type="Pfam" id="PF12457">
    <property type="entry name" value="TIP_N"/>
    <property type="match status" value="1"/>
</dbReference>
<evidence type="ECO:0000256" key="6">
    <source>
        <dbReference type="ARBA" id="ARBA00023242"/>
    </source>
</evidence>
<sequence length="1025" mass="117455">MVRKRDLIVDDDLDSSSNNSSDEDQIDLNDPDLRDEHDLFDDPYHQKRSKRRKTRNGKNDAIYGVFSSTNDTDQSQNSRQLNKKLKRTQIFVQASSASSSLQPNLSKIDETKKNVDSEDRFVPEATTNPDEEESDTTSESESDSSVDDDQVVKLASDDDTQPKLEDESGGKRDDRDPENQTSFGRPGLGSSRLPSNLSSATAGLGSRNSLQSSNPRPSLGSFKSGDTDQRTAQNSDQPLPPRRSFLGARQEQSSQPLKMKPLSKAEQIHFAKLSQDKTSSIGLRMLQKMGWKSGSGLGAQGEGIVTPIETKARPKGMGLSYKGFEERTQQAVEEDRRNGKIIDDDVDSKSKKQSKSSVRKEVWKSKTKQSRKSKIVHRTYEELISDLGDDLQQTNLGLGEIIDLTGRKLPSLSTTLLHDSKGPTEEGRDLRLPELTHNLALICGIVKGNLLNLAKEGKSINQKRDQLAKDSAQSKETIRVKRQNMEKMKKIVEISQQVEAVQREIISQIDQDSTSEEICELVDRFDDTFNQLLMIVQSQNEAENESLGLDEIVVCGLAPILRKAWARWDVLYQPQLFVKQIRRYKQMLRLDRSRPSQRSISDHEFQHPLFPHLNVASDLHEEKRMMTAYESLIWNDWLPKIRSTVSNWSAYRSDDMIRLYTSWQSVLPQFVNDNFLDQLILPKLISAVTQWSFREQTQDQELLHTTRPNSNRVSLHLFIFPWLEHLGSHRSEVLMVEVKLKLAEWIKSYKFRPTNEEEKMMVEDLLVWKDDVLKRAEWDKLMLRSLIPNLSAYLRSRLEVNPKKQDLGPVRVMFQWLRLISNREILGEMLSSEFFTKWLETLWIWLKSPNSDLGQILEWMNWWKGIIPDQLRQKTTIFDKGFGRAQEILNEAQCLRSEGEDLEMRLKRPDLVLRPLIRPKASSNPSGQNLRRVTKKPIEAREITFKSIVEEEVSKADLLMVPLGKTLSSQGKSLFRLSNGLDGNGLMMYIEDDAIFVRVKDEDGNDDWEPMMVEEVIERAKRAVA</sequence>
<dbReference type="InterPro" id="IPR000467">
    <property type="entry name" value="G_patch_dom"/>
</dbReference>
<dbReference type="InterPro" id="IPR022159">
    <property type="entry name" value="STIP/TFIP11_N"/>
</dbReference>
<evidence type="ECO:0000313" key="10">
    <source>
        <dbReference type="Proteomes" id="UP001153365"/>
    </source>
</evidence>
<accession>A0AAV0BNH2</accession>
<feature type="compositionally biased region" description="Acidic residues" evidence="7">
    <location>
        <begin position="21"/>
        <end position="30"/>
    </location>
</feature>
<feature type="compositionally biased region" description="Basic and acidic residues" evidence="7">
    <location>
        <begin position="160"/>
        <end position="178"/>
    </location>
</feature>
<dbReference type="PANTHER" id="PTHR23329:SF1">
    <property type="entry name" value="TUFTELIN-INTERACTING PROTEIN 11"/>
    <property type="match status" value="1"/>
</dbReference>
<evidence type="ECO:0000256" key="4">
    <source>
        <dbReference type="ARBA" id="ARBA00022728"/>
    </source>
</evidence>
<evidence type="ECO:0000313" key="9">
    <source>
        <dbReference type="EMBL" id="CAH7688208.1"/>
    </source>
</evidence>
<keyword evidence="9" id="KW-0238">DNA-binding</keyword>
<evidence type="ECO:0000256" key="2">
    <source>
        <dbReference type="ARBA" id="ARBA00010900"/>
    </source>
</evidence>
<dbReference type="GO" id="GO:0071008">
    <property type="term" value="C:U2-type post-mRNA release spliceosomal complex"/>
    <property type="evidence" value="ECO:0007669"/>
    <property type="project" value="TreeGrafter"/>
</dbReference>
<evidence type="ECO:0000256" key="7">
    <source>
        <dbReference type="SAM" id="MobiDB-lite"/>
    </source>
</evidence>
<feature type="compositionally biased region" description="Basic and acidic residues" evidence="7">
    <location>
        <begin position="328"/>
        <end position="350"/>
    </location>
</feature>
<evidence type="ECO:0000256" key="5">
    <source>
        <dbReference type="ARBA" id="ARBA00023187"/>
    </source>
</evidence>
<feature type="compositionally biased region" description="Polar residues" evidence="7">
    <location>
        <begin position="66"/>
        <end position="80"/>
    </location>
</feature>
<dbReference type="PROSITE" id="PS50174">
    <property type="entry name" value="G_PATCH"/>
    <property type="match status" value="1"/>
</dbReference>
<feature type="compositionally biased region" description="Acidic residues" evidence="7">
    <location>
        <begin position="129"/>
        <end position="149"/>
    </location>
</feature>
<name>A0AAV0BNH2_PHAPC</name>
<keyword evidence="10" id="KW-1185">Reference proteome</keyword>
<feature type="domain" description="G-patch" evidence="8">
    <location>
        <begin position="278"/>
        <end position="324"/>
    </location>
</feature>
<feature type="region of interest" description="Disordered" evidence="7">
    <location>
        <begin position="328"/>
        <end position="368"/>
    </location>
</feature>
<proteinExistence type="inferred from homology"/>
<comment type="subcellular location">
    <subcellularLocation>
        <location evidence="1">Nucleus</location>
    </subcellularLocation>
</comment>
<dbReference type="PANTHER" id="PTHR23329">
    <property type="entry name" value="TUFTELIN-INTERACTING PROTEIN 11-RELATED"/>
    <property type="match status" value="1"/>
</dbReference>
<dbReference type="Pfam" id="PF01585">
    <property type="entry name" value="G-patch"/>
    <property type="match status" value="1"/>
</dbReference>
<organism evidence="9 10">
    <name type="scientific">Phakopsora pachyrhizi</name>
    <name type="common">Asian soybean rust disease fungus</name>
    <dbReference type="NCBI Taxonomy" id="170000"/>
    <lineage>
        <taxon>Eukaryota</taxon>
        <taxon>Fungi</taxon>
        <taxon>Dikarya</taxon>
        <taxon>Basidiomycota</taxon>
        <taxon>Pucciniomycotina</taxon>
        <taxon>Pucciniomycetes</taxon>
        <taxon>Pucciniales</taxon>
        <taxon>Phakopsoraceae</taxon>
        <taxon>Phakopsora</taxon>
    </lineage>
</organism>